<keyword evidence="3" id="KW-1185">Reference proteome</keyword>
<comment type="caution">
    <text evidence="2">The sequence shown here is derived from an EMBL/GenBank/DDBJ whole genome shotgun (WGS) entry which is preliminary data.</text>
</comment>
<evidence type="ECO:0000256" key="1">
    <source>
        <dbReference type="SAM" id="MobiDB-lite"/>
    </source>
</evidence>
<protein>
    <recommendedName>
        <fullName evidence="4">Leucine rich repeat variant</fullName>
    </recommendedName>
</protein>
<feature type="region of interest" description="Disordered" evidence="1">
    <location>
        <begin position="254"/>
        <end position="289"/>
    </location>
</feature>
<evidence type="ECO:0008006" key="4">
    <source>
        <dbReference type="Google" id="ProtNLM"/>
    </source>
</evidence>
<evidence type="ECO:0000313" key="3">
    <source>
        <dbReference type="Proteomes" id="UP001151002"/>
    </source>
</evidence>
<proteinExistence type="predicted"/>
<sequence length="440" mass="48458">MPRALQEAIIARNHGLGPLFALAEHSGTDRDLQYRLLADPDWRIRLAVVARMPLTDEDLAGLLSDAADPSPDALMTTEEILGELDFAVRHDARLQAVAVRHPDPRIRVHALNVPEYLPLLAADAVDTVRLAAERRIAEHQRIMQPADLPPTHTHGFWSVLQRPLSRALIDQVMSDEQALYFVGTNPSTPADVVEALTRHPSAEVRRRLAERAELSDEQLLRLAADPDAGVRTRVSVHPGLTEEQRAAIDIDLTTMPEDGHYGPARKCPQPHPPRHGDERPPSLDDARRWAPSVNPLLRRRAARNGELPHPLTDDPDLGVRVLTALHHPAAPPDLLLRCFLEHTGCGRDQLAAHPLFPVAGLARFADDGDPAVRRLVARDPQAGPQVIARLLGDPDKGVRREMASCPRLPEAQILALLDDGELAEHAAANPSLPIERIYQP</sequence>
<dbReference type="EMBL" id="JAPNTZ010000017">
    <property type="protein sequence ID" value="MCY1143944.1"/>
    <property type="molecule type" value="Genomic_DNA"/>
</dbReference>
<evidence type="ECO:0000313" key="2">
    <source>
        <dbReference type="EMBL" id="MCY1143944.1"/>
    </source>
</evidence>
<dbReference type="RefSeq" id="WP_267568466.1">
    <property type="nucleotide sequence ID" value="NZ_JAPNTZ010000017.1"/>
</dbReference>
<accession>A0ABT4BBP8</accession>
<dbReference type="Proteomes" id="UP001151002">
    <property type="component" value="Unassembled WGS sequence"/>
</dbReference>
<feature type="compositionally biased region" description="Basic and acidic residues" evidence="1">
    <location>
        <begin position="274"/>
        <end position="288"/>
    </location>
</feature>
<gene>
    <name evidence="2" type="ORF">OWR29_38615</name>
</gene>
<organism evidence="2 3">
    <name type="scientific">Paractinoplanes pyxinae</name>
    <dbReference type="NCBI Taxonomy" id="2997416"/>
    <lineage>
        <taxon>Bacteria</taxon>
        <taxon>Bacillati</taxon>
        <taxon>Actinomycetota</taxon>
        <taxon>Actinomycetes</taxon>
        <taxon>Micromonosporales</taxon>
        <taxon>Micromonosporaceae</taxon>
        <taxon>Paractinoplanes</taxon>
    </lineage>
</organism>
<dbReference type="InterPro" id="IPR016024">
    <property type="entry name" value="ARM-type_fold"/>
</dbReference>
<dbReference type="SUPFAM" id="SSF48371">
    <property type="entry name" value="ARM repeat"/>
    <property type="match status" value="1"/>
</dbReference>
<dbReference type="Gene3D" id="1.25.10.10">
    <property type="entry name" value="Leucine-rich Repeat Variant"/>
    <property type="match status" value="2"/>
</dbReference>
<reference evidence="2" key="1">
    <citation type="submission" date="2022-11" db="EMBL/GenBank/DDBJ databases">
        <authorList>
            <person name="Somphong A."/>
            <person name="Phongsopitanun W."/>
        </authorList>
    </citation>
    <scope>NUCLEOTIDE SEQUENCE</scope>
    <source>
        <strain evidence="2">Pm04-4</strain>
    </source>
</reference>
<dbReference type="InterPro" id="IPR011989">
    <property type="entry name" value="ARM-like"/>
</dbReference>
<name>A0ABT4BBP8_9ACTN</name>